<organism evidence="3 4">
    <name type="scientific">Phascolomyces articulosus</name>
    <dbReference type="NCBI Taxonomy" id="60185"/>
    <lineage>
        <taxon>Eukaryota</taxon>
        <taxon>Fungi</taxon>
        <taxon>Fungi incertae sedis</taxon>
        <taxon>Mucoromycota</taxon>
        <taxon>Mucoromycotina</taxon>
        <taxon>Mucoromycetes</taxon>
        <taxon>Mucorales</taxon>
        <taxon>Lichtheimiaceae</taxon>
        <taxon>Phascolomyces</taxon>
    </lineage>
</organism>
<dbReference type="InterPro" id="IPR036047">
    <property type="entry name" value="F-box-like_dom_sf"/>
</dbReference>
<dbReference type="InterPro" id="IPR001810">
    <property type="entry name" value="F-box_dom"/>
</dbReference>
<dbReference type="Pfam" id="PF12937">
    <property type="entry name" value="F-box-like"/>
    <property type="match status" value="1"/>
</dbReference>
<dbReference type="Gene3D" id="3.80.10.10">
    <property type="entry name" value="Ribonuclease Inhibitor"/>
    <property type="match status" value="1"/>
</dbReference>
<feature type="domain" description="F-box" evidence="2">
    <location>
        <begin position="124"/>
        <end position="171"/>
    </location>
</feature>
<dbReference type="EMBL" id="JAIXMP010000009">
    <property type="protein sequence ID" value="KAI9268248.1"/>
    <property type="molecule type" value="Genomic_DNA"/>
</dbReference>
<gene>
    <name evidence="3" type="ORF">BDA99DRAFT_359804</name>
</gene>
<sequence length="704" mass="79594">MDKLGSNIFSSFKDITATSFIPFMNSDKNQNSSFNLIHTSPTSIEGYLVSGQEFEQRKDFLSALLIYNQGLLSVPPPSPLLSSSLSSASASSSSICINTKQYFQLQKAKRNALNRYMKKSREGIFEWSSLPNEVISLIFGYLDIGDLFVCTSICTEWFEFITDWSEFWEALLARMPHMSKETIMPIMRRQTRTFCLVGPMDLDVLHGILFCLACPSRSVGLTTNTYNDCCFVEELYFEDIFITDIGSTLLEQALRSIGPALKRVEFVNCETANNQVFKLFSRSPSFYTAAHVSISLAWITKNKISSAIGYNKYNHYTLPCDKEKLISNPTLQYLSYLKLSPIPIFVNNHEPVTTLQQIAQIIRRSPNLCELILDAEVPIDYGISVALKQNPYLHNLTVCSKSSAKIKTVVSLESNDYRNDQYSNSNNNNNDNNDNNNTSKDTSLFHKKLDYNNKKNQLSITTSTTNLTAARTKTAVGAKGLHTLIFSDSRGTKLRMHHNRCAGIFKKSLKTLEVLWICCDLNLKLFTELVTCGGPCLREINLSFLVYGGSRHGSAILLKTLFTKCPVLEAITIDSRKPGRVYCTTRIHSLAPRNSLVLMSIAQYCPRLRHLCIIDGQYSYPDVIDMDDFIDTTQEFGIQSKLTYLETNLHWGKALDTVQQLKDLKTLCLPIHTPAWPEHLKYPEDQKEQIQKILSERGGGLIFK</sequence>
<dbReference type="InterPro" id="IPR032675">
    <property type="entry name" value="LRR_dom_sf"/>
</dbReference>
<proteinExistence type="predicted"/>
<dbReference type="PROSITE" id="PS50181">
    <property type="entry name" value="FBOX"/>
    <property type="match status" value="1"/>
</dbReference>
<keyword evidence="4" id="KW-1185">Reference proteome</keyword>
<name>A0AAD5PG40_9FUNG</name>
<evidence type="ECO:0000259" key="2">
    <source>
        <dbReference type="PROSITE" id="PS50181"/>
    </source>
</evidence>
<dbReference type="SUPFAM" id="SSF52047">
    <property type="entry name" value="RNI-like"/>
    <property type="match status" value="1"/>
</dbReference>
<reference evidence="3" key="2">
    <citation type="submission" date="2023-02" db="EMBL/GenBank/DDBJ databases">
        <authorList>
            <consortium name="DOE Joint Genome Institute"/>
            <person name="Mondo S.J."/>
            <person name="Chang Y."/>
            <person name="Wang Y."/>
            <person name="Ahrendt S."/>
            <person name="Andreopoulos W."/>
            <person name="Barry K."/>
            <person name="Beard J."/>
            <person name="Benny G.L."/>
            <person name="Blankenship S."/>
            <person name="Bonito G."/>
            <person name="Cuomo C."/>
            <person name="Desiro A."/>
            <person name="Gervers K.A."/>
            <person name="Hundley H."/>
            <person name="Kuo A."/>
            <person name="LaButti K."/>
            <person name="Lang B.F."/>
            <person name="Lipzen A."/>
            <person name="O'Donnell K."/>
            <person name="Pangilinan J."/>
            <person name="Reynolds N."/>
            <person name="Sandor L."/>
            <person name="Smith M.W."/>
            <person name="Tsang A."/>
            <person name="Grigoriev I.V."/>
            <person name="Stajich J.E."/>
            <person name="Spatafora J.W."/>
        </authorList>
    </citation>
    <scope>NUCLEOTIDE SEQUENCE</scope>
    <source>
        <strain evidence="3">RSA 2281</strain>
    </source>
</reference>
<accession>A0AAD5PG40</accession>
<dbReference type="AlphaFoldDB" id="A0AAD5PG40"/>
<evidence type="ECO:0000313" key="4">
    <source>
        <dbReference type="Proteomes" id="UP001209540"/>
    </source>
</evidence>
<dbReference type="PANTHER" id="PTHR38926:SF72">
    <property type="entry name" value="IM:7136021-RELATED"/>
    <property type="match status" value="1"/>
</dbReference>
<reference evidence="3" key="1">
    <citation type="journal article" date="2022" name="IScience">
        <title>Evolution of zygomycete secretomes and the origins of terrestrial fungal ecologies.</title>
        <authorList>
            <person name="Chang Y."/>
            <person name="Wang Y."/>
            <person name="Mondo S."/>
            <person name="Ahrendt S."/>
            <person name="Andreopoulos W."/>
            <person name="Barry K."/>
            <person name="Beard J."/>
            <person name="Benny G.L."/>
            <person name="Blankenship S."/>
            <person name="Bonito G."/>
            <person name="Cuomo C."/>
            <person name="Desiro A."/>
            <person name="Gervers K.A."/>
            <person name="Hundley H."/>
            <person name="Kuo A."/>
            <person name="LaButti K."/>
            <person name="Lang B.F."/>
            <person name="Lipzen A."/>
            <person name="O'Donnell K."/>
            <person name="Pangilinan J."/>
            <person name="Reynolds N."/>
            <person name="Sandor L."/>
            <person name="Smith M.E."/>
            <person name="Tsang A."/>
            <person name="Grigoriev I.V."/>
            <person name="Stajich J.E."/>
            <person name="Spatafora J.W."/>
        </authorList>
    </citation>
    <scope>NUCLEOTIDE SEQUENCE</scope>
    <source>
        <strain evidence="3">RSA 2281</strain>
    </source>
</reference>
<feature type="region of interest" description="Disordered" evidence="1">
    <location>
        <begin position="417"/>
        <end position="442"/>
    </location>
</feature>
<evidence type="ECO:0000256" key="1">
    <source>
        <dbReference type="SAM" id="MobiDB-lite"/>
    </source>
</evidence>
<comment type="caution">
    <text evidence="3">The sequence shown here is derived from an EMBL/GenBank/DDBJ whole genome shotgun (WGS) entry which is preliminary data.</text>
</comment>
<feature type="compositionally biased region" description="Low complexity" evidence="1">
    <location>
        <begin position="420"/>
        <end position="442"/>
    </location>
</feature>
<dbReference type="Proteomes" id="UP001209540">
    <property type="component" value="Unassembled WGS sequence"/>
</dbReference>
<protein>
    <recommendedName>
        <fullName evidence="2">F-box domain-containing protein</fullName>
    </recommendedName>
</protein>
<evidence type="ECO:0000313" key="3">
    <source>
        <dbReference type="EMBL" id="KAI9268248.1"/>
    </source>
</evidence>
<dbReference type="SUPFAM" id="SSF81383">
    <property type="entry name" value="F-box domain"/>
    <property type="match status" value="1"/>
</dbReference>
<dbReference type="PANTHER" id="PTHR38926">
    <property type="entry name" value="F-BOX DOMAIN CONTAINING PROTEIN, EXPRESSED"/>
    <property type="match status" value="1"/>
</dbReference>